<dbReference type="OrthoDB" id="5958943at2759"/>
<dbReference type="SUPFAM" id="SSF57196">
    <property type="entry name" value="EGF/Laminin"/>
    <property type="match status" value="1"/>
</dbReference>
<dbReference type="PANTHER" id="PTHR46513">
    <property type="entry name" value="VITELLOGENIN RECEPTOR-LIKE PROTEIN-RELATED-RELATED"/>
    <property type="match status" value="1"/>
</dbReference>
<sequence>MLEKFQALHLIGLITWCSGVIPRASICTPYNQTAYTKSKPTWRICPTLQYVLTIRPCELNNGGCEHICVPKGTFRKCVCAFGYRLEVNGVNCSTDTMKNNYILTVDFTHKKIYQISTQSAAVSALDVQEDYSPARAIVHHVTSDIYWSDFRNRQIKKMNLNSKNITTILNLGKNFENF</sequence>
<keyword evidence="1" id="KW-0732">Signal</keyword>
<dbReference type="Proteomes" id="UP000694844">
    <property type="component" value="Chromosome 3"/>
</dbReference>
<proteinExistence type="predicted"/>
<dbReference type="RefSeq" id="XP_022322810.1">
    <property type="nucleotide sequence ID" value="XM_022467102.1"/>
</dbReference>
<evidence type="ECO:0000313" key="2">
    <source>
        <dbReference type="Proteomes" id="UP000694844"/>
    </source>
</evidence>
<dbReference type="KEGG" id="cvn:111124246"/>
<dbReference type="AlphaFoldDB" id="A0A8B8D562"/>
<dbReference type="SUPFAM" id="SSF63825">
    <property type="entry name" value="YWTD domain"/>
    <property type="match status" value="1"/>
</dbReference>
<dbReference type="Gene3D" id="2.120.10.30">
    <property type="entry name" value="TolB, C-terminal domain"/>
    <property type="match status" value="1"/>
</dbReference>
<dbReference type="GeneID" id="111124246"/>
<dbReference type="InterPro" id="IPR011042">
    <property type="entry name" value="6-blade_b-propeller_TolB-like"/>
</dbReference>
<organism evidence="2 3">
    <name type="scientific">Crassostrea virginica</name>
    <name type="common">Eastern oyster</name>
    <dbReference type="NCBI Taxonomy" id="6565"/>
    <lineage>
        <taxon>Eukaryota</taxon>
        <taxon>Metazoa</taxon>
        <taxon>Spiralia</taxon>
        <taxon>Lophotrochozoa</taxon>
        <taxon>Mollusca</taxon>
        <taxon>Bivalvia</taxon>
        <taxon>Autobranchia</taxon>
        <taxon>Pteriomorphia</taxon>
        <taxon>Ostreida</taxon>
        <taxon>Ostreoidea</taxon>
        <taxon>Ostreidae</taxon>
        <taxon>Crassostrea</taxon>
    </lineage>
</organism>
<gene>
    <name evidence="3" type="primary">LOC111124246</name>
</gene>
<protein>
    <submittedName>
        <fullName evidence="3">Low-density lipoprotein receptor-related protein 5-like</fullName>
    </submittedName>
</protein>
<evidence type="ECO:0000313" key="3">
    <source>
        <dbReference type="RefSeq" id="XP_022322810.1"/>
    </source>
</evidence>
<reference evidence="3" key="1">
    <citation type="submission" date="2025-08" db="UniProtKB">
        <authorList>
            <consortium name="RefSeq"/>
        </authorList>
    </citation>
    <scope>IDENTIFICATION</scope>
    <source>
        <tissue evidence="3">Whole sample</tissue>
    </source>
</reference>
<feature type="chain" id="PRO_5034770033" evidence="1">
    <location>
        <begin position="20"/>
        <end position="178"/>
    </location>
</feature>
<dbReference type="Pfam" id="PF14670">
    <property type="entry name" value="FXa_inhibition"/>
    <property type="match status" value="1"/>
</dbReference>
<accession>A0A8B8D562</accession>
<feature type="signal peptide" evidence="1">
    <location>
        <begin position="1"/>
        <end position="19"/>
    </location>
</feature>
<dbReference type="Gene3D" id="2.10.25.10">
    <property type="entry name" value="Laminin"/>
    <property type="match status" value="1"/>
</dbReference>
<evidence type="ECO:0000256" key="1">
    <source>
        <dbReference type="SAM" id="SignalP"/>
    </source>
</evidence>
<keyword evidence="2" id="KW-1185">Reference proteome</keyword>
<name>A0A8B8D562_CRAVI</name>
<dbReference type="InterPro" id="IPR050778">
    <property type="entry name" value="Cueball_EGF_LRP_Nidogen"/>
</dbReference>